<dbReference type="Gene3D" id="3.30.1370.120">
    <property type="match status" value="1"/>
</dbReference>
<reference evidence="10" key="1">
    <citation type="submission" date="2021-01" db="EMBL/GenBank/DDBJ databases">
        <title>Modified the classification status of verrucomicrobia.</title>
        <authorList>
            <person name="Feng X."/>
        </authorList>
    </citation>
    <scope>NUCLEOTIDE SEQUENCE</scope>
    <source>
        <strain evidence="10">_KCTC 22039</strain>
    </source>
</reference>
<feature type="domain" description="Type II/III secretion system secretin-like" evidence="8">
    <location>
        <begin position="313"/>
        <end position="491"/>
    </location>
</feature>
<proteinExistence type="inferred from homology"/>
<feature type="chain" id="PRO_5035228125" evidence="7">
    <location>
        <begin position="21"/>
        <end position="523"/>
    </location>
</feature>
<dbReference type="InterPro" id="IPR004846">
    <property type="entry name" value="T2SS/T3SS_dom"/>
</dbReference>
<dbReference type="GO" id="GO:0009279">
    <property type="term" value="C:cell outer membrane"/>
    <property type="evidence" value="ECO:0007669"/>
    <property type="project" value="UniProtKB-SubCell"/>
</dbReference>
<evidence type="ECO:0000256" key="6">
    <source>
        <dbReference type="SAM" id="MobiDB-lite"/>
    </source>
</evidence>
<feature type="region of interest" description="Disordered" evidence="6">
    <location>
        <begin position="496"/>
        <end position="523"/>
    </location>
</feature>
<feature type="compositionally biased region" description="Basic and acidic residues" evidence="6">
    <location>
        <begin position="496"/>
        <end position="505"/>
    </location>
</feature>
<keyword evidence="5" id="KW-0813">Transport</keyword>
<dbReference type="PANTHER" id="PTHR30332:SF24">
    <property type="entry name" value="SECRETIN GSPD-RELATED"/>
    <property type="match status" value="1"/>
</dbReference>
<dbReference type="Proteomes" id="UP000624703">
    <property type="component" value="Unassembled WGS sequence"/>
</dbReference>
<evidence type="ECO:0000256" key="1">
    <source>
        <dbReference type="ARBA" id="ARBA00004370"/>
    </source>
</evidence>
<dbReference type="Gene3D" id="3.55.50.30">
    <property type="match status" value="1"/>
</dbReference>
<dbReference type="Pfam" id="PF00263">
    <property type="entry name" value="Secretin"/>
    <property type="match status" value="1"/>
</dbReference>
<name>A0A8J7MCK3_9BACT</name>
<gene>
    <name evidence="10" type="ORF">JIN82_02940</name>
</gene>
<organism evidence="10 11">
    <name type="scientific">Persicirhabdus sediminis</name>
    <dbReference type="NCBI Taxonomy" id="454144"/>
    <lineage>
        <taxon>Bacteria</taxon>
        <taxon>Pseudomonadati</taxon>
        <taxon>Verrucomicrobiota</taxon>
        <taxon>Verrucomicrobiia</taxon>
        <taxon>Verrucomicrobiales</taxon>
        <taxon>Verrucomicrobiaceae</taxon>
        <taxon>Persicirhabdus</taxon>
    </lineage>
</organism>
<evidence type="ECO:0000256" key="7">
    <source>
        <dbReference type="SAM" id="SignalP"/>
    </source>
</evidence>
<dbReference type="Pfam" id="PF03958">
    <property type="entry name" value="Secretin_N"/>
    <property type="match status" value="1"/>
</dbReference>
<sequence length="523" mass="56612">MKKLVMTMMALSVPVTPLMAQDMSAGAGEAVVEQVEQAAAAVDQAANPQGDVVGEEMPATEEVVGEALVVDGQEQDTVQAGDGSYKITNAKLNDIFLLLAKKADKQYFYNDQIAERTVTGHLNGDLNPLKQMEELAYQYGLRMYERGNTVYAMTEAQLDQLPATEWSYQLRYLRPSDMSQIKMLISPLLTPGRGIVNFEPKTNTLVIIDSVNRMERVKALLAKIDKPKGQIVVEVKVLRVNRNEGSYRGTDWSSTLGRSGLSINTVASLNNVFGIPSAAVGDAVGISGGAILSETSTANVILSPVELQAVVRALDENGIATQQSNPVVITEDNEAALVALIDRYPIITTTTNQGTSTSSVSEEVRYTIDESDSTDPENTREIGVTLSLTPTLLPDGTVRMNMRPRVAQITEFISSAVTENTYPRVSEATIDTIARIPDGHSLVVGGFFTEESRKDKNGIPILGKIPVLNFFFGSESDTQEKASLCFIITPTSYDPADRSANDHHSNKAHNFLHGNQAVPAAGK</sequence>
<dbReference type="GO" id="GO:0009306">
    <property type="term" value="P:protein secretion"/>
    <property type="evidence" value="ECO:0007669"/>
    <property type="project" value="InterPro"/>
</dbReference>
<dbReference type="PANTHER" id="PTHR30332">
    <property type="entry name" value="PROBABLE GENERAL SECRETION PATHWAY PROTEIN D"/>
    <property type="match status" value="1"/>
</dbReference>
<evidence type="ECO:0000313" key="10">
    <source>
        <dbReference type="EMBL" id="MBK1790108.1"/>
    </source>
</evidence>
<feature type="signal peptide" evidence="7">
    <location>
        <begin position="1"/>
        <end position="20"/>
    </location>
</feature>
<dbReference type="InterPro" id="IPR005644">
    <property type="entry name" value="NolW-like"/>
</dbReference>
<comment type="similarity">
    <text evidence="4">Belongs to the bacterial secretin family.</text>
</comment>
<evidence type="ECO:0000256" key="3">
    <source>
        <dbReference type="ARBA" id="ARBA00023136"/>
    </source>
</evidence>
<comment type="caution">
    <text evidence="10">The sequence shown here is derived from an EMBL/GenBank/DDBJ whole genome shotgun (WGS) entry which is preliminary data.</text>
</comment>
<dbReference type="InterPro" id="IPR038591">
    <property type="entry name" value="NolW-like_sf"/>
</dbReference>
<dbReference type="PRINTS" id="PR00811">
    <property type="entry name" value="BCTERIALGSPD"/>
</dbReference>
<feature type="domain" description="NolW-like" evidence="9">
    <location>
        <begin position="168"/>
        <end position="230"/>
    </location>
</feature>
<accession>A0A8J7MCK3</accession>
<dbReference type="InterPro" id="IPR001775">
    <property type="entry name" value="GspD/PilQ"/>
</dbReference>
<keyword evidence="11" id="KW-1185">Reference proteome</keyword>
<keyword evidence="3" id="KW-0472">Membrane</keyword>
<dbReference type="InterPro" id="IPR050810">
    <property type="entry name" value="Bact_Secretion_Sys_Channel"/>
</dbReference>
<protein>
    <submittedName>
        <fullName evidence="10">Type II secretion system protein GspD</fullName>
    </submittedName>
</protein>
<dbReference type="EMBL" id="JAENIM010000016">
    <property type="protein sequence ID" value="MBK1790108.1"/>
    <property type="molecule type" value="Genomic_DNA"/>
</dbReference>
<evidence type="ECO:0000259" key="9">
    <source>
        <dbReference type="Pfam" id="PF03958"/>
    </source>
</evidence>
<comment type="subcellular location">
    <subcellularLocation>
        <location evidence="5">Cell outer membrane</location>
    </subcellularLocation>
    <subcellularLocation>
        <location evidence="1">Membrane</location>
    </subcellularLocation>
</comment>
<dbReference type="RefSeq" id="WP_200310147.1">
    <property type="nucleotide sequence ID" value="NZ_JAENIM010000016.1"/>
</dbReference>
<evidence type="ECO:0000259" key="8">
    <source>
        <dbReference type="Pfam" id="PF00263"/>
    </source>
</evidence>
<evidence type="ECO:0000256" key="2">
    <source>
        <dbReference type="ARBA" id="ARBA00022729"/>
    </source>
</evidence>
<evidence type="ECO:0000256" key="5">
    <source>
        <dbReference type="RuleBase" id="RU004004"/>
    </source>
</evidence>
<dbReference type="AlphaFoldDB" id="A0A8J7MCK3"/>
<evidence type="ECO:0000313" key="11">
    <source>
        <dbReference type="Proteomes" id="UP000624703"/>
    </source>
</evidence>
<dbReference type="GO" id="GO:0015627">
    <property type="term" value="C:type II protein secretion system complex"/>
    <property type="evidence" value="ECO:0007669"/>
    <property type="project" value="TreeGrafter"/>
</dbReference>
<evidence type="ECO:0000256" key="4">
    <source>
        <dbReference type="RuleBase" id="RU004003"/>
    </source>
</evidence>
<keyword evidence="2 7" id="KW-0732">Signal</keyword>